<reference evidence="2" key="1">
    <citation type="journal article" date="2015" name="BMC Genomics">
        <title>Genomic and transcriptomic analysis of the endophytic fungus Pestalotiopsis fici reveals its lifestyle and high potential for synthesis of natural products.</title>
        <authorList>
            <person name="Wang X."/>
            <person name="Zhang X."/>
            <person name="Liu L."/>
            <person name="Xiang M."/>
            <person name="Wang W."/>
            <person name="Sun X."/>
            <person name="Che Y."/>
            <person name="Guo L."/>
            <person name="Liu G."/>
            <person name="Guo L."/>
            <person name="Wang C."/>
            <person name="Yin W.B."/>
            <person name="Stadler M."/>
            <person name="Zhang X."/>
            <person name="Liu X."/>
        </authorList>
    </citation>
    <scope>NUCLEOTIDE SEQUENCE [LARGE SCALE GENOMIC DNA]</scope>
    <source>
        <strain evidence="2">W106-1 / CGMCC3.15140</strain>
    </source>
</reference>
<dbReference type="PANTHER" id="PTHR22946:SF12">
    <property type="entry name" value="CONIDIAL PIGMENT BIOSYNTHESIS PROTEIN AYG1 (AFU_ORTHOLOGUE AFUA_2G17550)"/>
    <property type="match status" value="1"/>
</dbReference>
<keyword evidence="2" id="KW-1185">Reference proteome</keyword>
<dbReference type="SUPFAM" id="SSF53474">
    <property type="entry name" value="alpha/beta-Hydrolases"/>
    <property type="match status" value="1"/>
</dbReference>
<name>W3XB55_PESFW</name>
<accession>W3XB55</accession>
<dbReference type="InterPro" id="IPR029058">
    <property type="entry name" value="AB_hydrolase_fold"/>
</dbReference>
<dbReference type="GO" id="GO:0016787">
    <property type="term" value="F:hydrolase activity"/>
    <property type="evidence" value="ECO:0007669"/>
    <property type="project" value="UniProtKB-KW"/>
</dbReference>
<proteinExistence type="predicted"/>
<dbReference type="PANTHER" id="PTHR22946">
    <property type="entry name" value="DIENELACTONE HYDROLASE DOMAIN-CONTAINING PROTEIN-RELATED"/>
    <property type="match status" value="1"/>
</dbReference>
<dbReference type="OrthoDB" id="5409895at2759"/>
<evidence type="ECO:0000313" key="1">
    <source>
        <dbReference type="EMBL" id="ETS83265.1"/>
    </source>
</evidence>
<dbReference type="eggNOG" id="ENOG502S29V">
    <property type="taxonomic scope" value="Eukaryota"/>
</dbReference>
<dbReference type="RefSeq" id="XP_007831913.1">
    <property type="nucleotide sequence ID" value="XM_007833722.1"/>
</dbReference>
<dbReference type="KEGG" id="pfy:PFICI_05141"/>
<protein>
    <submittedName>
        <fullName evidence="1">Uncharacterized protein</fullName>
    </submittedName>
</protein>
<dbReference type="GeneID" id="19270154"/>
<dbReference type="AlphaFoldDB" id="W3XB55"/>
<dbReference type="OMA" id="NDHEYPF"/>
<dbReference type="InterPro" id="IPR050261">
    <property type="entry name" value="FrsA_esterase"/>
</dbReference>
<sequence length="436" mass="47958">MAPFDRPLPFHVQSTVDKVHKFPHHDSITQLWESRWRDLCRTAEYPFGEAALEDFEPIFASLVTKFHNDPEALVRDPDGYAASFLPAAAALVREAEASEKVQDTDRARDLFLRAAAIYRIARFPVNRSPLGHVAWEMGRGSYLRGAAYLEPPVREVAIPFTHAKAGVDAAERPILANLRIPSSSSSSCSSQKPDASSWPVLVLISGLDSYRSDSTTRTTAHTATGLAVLAVDIPGTADSPAAAGDPSASDRLFSSVLEWIATTGRGCSTGGYHALRLAHTHSEHLLAVICHGGACHYMFEPDWIRAQDHMEYPFGLAEALAWKFGFRRQRLDKTNSSRSEEEADVAAYVGEAKKRFSLEDGLDAGMLNGRSCRLLIVNGLEDSVFPIEDSWLVASRGRPKEVRLLENRRHMGNPGGDEIAVEWAREVVRQAGGINK</sequence>
<dbReference type="Gene3D" id="3.40.50.1820">
    <property type="entry name" value="alpha/beta hydrolase"/>
    <property type="match status" value="1"/>
</dbReference>
<evidence type="ECO:0000313" key="2">
    <source>
        <dbReference type="Proteomes" id="UP000030651"/>
    </source>
</evidence>
<organism evidence="1 2">
    <name type="scientific">Pestalotiopsis fici (strain W106-1 / CGMCC3.15140)</name>
    <dbReference type="NCBI Taxonomy" id="1229662"/>
    <lineage>
        <taxon>Eukaryota</taxon>
        <taxon>Fungi</taxon>
        <taxon>Dikarya</taxon>
        <taxon>Ascomycota</taxon>
        <taxon>Pezizomycotina</taxon>
        <taxon>Sordariomycetes</taxon>
        <taxon>Xylariomycetidae</taxon>
        <taxon>Amphisphaeriales</taxon>
        <taxon>Sporocadaceae</taxon>
        <taxon>Pestalotiopsis</taxon>
    </lineage>
</organism>
<dbReference type="Proteomes" id="UP000030651">
    <property type="component" value="Unassembled WGS sequence"/>
</dbReference>
<dbReference type="EMBL" id="KI912111">
    <property type="protein sequence ID" value="ETS83265.1"/>
    <property type="molecule type" value="Genomic_DNA"/>
</dbReference>
<dbReference type="HOGENOM" id="CLU_053723_1_0_1"/>
<gene>
    <name evidence="1" type="ORF">PFICI_05141</name>
</gene>
<dbReference type="InParanoid" id="W3XB55"/>